<feature type="domain" description="PPM-type phosphatase" evidence="1">
    <location>
        <begin position="1"/>
        <end position="215"/>
    </location>
</feature>
<evidence type="ECO:0000313" key="3">
    <source>
        <dbReference type="Proteomes" id="UP000830375"/>
    </source>
</evidence>
<dbReference type="InterPro" id="IPR036457">
    <property type="entry name" value="PPM-type-like_dom_sf"/>
</dbReference>
<proteinExistence type="predicted"/>
<dbReference type="InterPro" id="IPR001932">
    <property type="entry name" value="PPM-type_phosphatase-like_dom"/>
</dbReference>
<evidence type="ECO:0000259" key="1">
    <source>
        <dbReference type="PROSITE" id="PS51746"/>
    </source>
</evidence>
<dbReference type="EMBL" id="JACTAM010000004">
    <property type="protein sequence ID" value="KAI2665241.1"/>
    <property type="molecule type" value="Genomic_DNA"/>
</dbReference>
<evidence type="ECO:0000313" key="2">
    <source>
        <dbReference type="EMBL" id="KAI2665241.1"/>
    </source>
</evidence>
<dbReference type="SUPFAM" id="SSF81606">
    <property type="entry name" value="PP2C-like"/>
    <property type="match status" value="1"/>
</dbReference>
<dbReference type="Proteomes" id="UP000830375">
    <property type="component" value="Unassembled WGS sequence"/>
</dbReference>
<dbReference type="PANTHER" id="PTHR13832">
    <property type="entry name" value="PROTEIN PHOSPHATASE 2C"/>
    <property type="match status" value="1"/>
</dbReference>
<comment type="caution">
    <text evidence="2">The sequence shown here is derived from an EMBL/GenBank/DDBJ whole genome shotgun (WGS) entry which is preliminary data.</text>
</comment>
<dbReference type="Pfam" id="PF00481">
    <property type="entry name" value="PP2C"/>
    <property type="match status" value="1"/>
</dbReference>
<protein>
    <submittedName>
        <fullName evidence="2">Protein phosphatase 1H</fullName>
    </submittedName>
</protein>
<dbReference type="Gene3D" id="3.60.40.10">
    <property type="entry name" value="PPM-type phosphatase domain"/>
    <property type="match status" value="1"/>
</dbReference>
<reference evidence="2 3" key="1">
    <citation type="submission" date="2022-01" db="EMBL/GenBank/DDBJ databases">
        <title>A high-quality chromosome-level genome assembly of rohu carp, Labeo rohita.</title>
        <authorList>
            <person name="Arick M.A. II"/>
            <person name="Hsu C.-Y."/>
            <person name="Magbanua Z."/>
            <person name="Pechanova O."/>
            <person name="Grover C."/>
            <person name="Miller E."/>
            <person name="Thrash A."/>
            <person name="Ezzel L."/>
            <person name="Alam S."/>
            <person name="Benzie J."/>
            <person name="Hamilton M."/>
            <person name="Karsi A."/>
            <person name="Lawrence M.L."/>
            <person name="Peterson D.G."/>
        </authorList>
    </citation>
    <scope>NUCLEOTIDE SEQUENCE [LARGE SCALE GENOMIC DNA]</scope>
    <source>
        <strain evidence="3">BAU-BD-2019</strain>
        <tissue evidence="2">Blood</tissue>
    </source>
</reference>
<organism evidence="2 3">
    <name type="scientific">Labeo rohita</name>
    <name type="common">Indian major carp</name>
    <name type="synonym">Cyprinus rohita</name>
    <dbReference type="NCBI Taxonomy" id="84645"/>
    <lineage>
        <taxon>Eukaryota</taxon>
        <taxon>Metazoa</taxon>
        <taxon>Chordata</taxon>
        <taxon>Craniata</taxon>
        <taxon>Vertebrata</taxon>
        <taxon>Euteleostomi</taxon>
        <taxon>Actinopterygii</taxon>
        <taxon>Neopterygii</taxon>
        <taxon>Teleostei</taxon>
        <taxon>Ostariophysi</taxon>
        <taxon>Cypriniformes</taxon>
        <taxon>Cyprinidae</taxon>
        <taxon>Labeoninae</taxon>
        <taxon>Labeonini</taxon>
        <taxon>Labeo</taxon>
    </lineage>
</organism>
<name>A0ABQ8MQX8_LABRO</name>
<dbReference type="PROSITE" id="PS51746">
    <property type="entry name" value="PPM_2"/>
    <property type="match status" value="1"/>
</dbReference>
<sequence length="222" mass="24997">MATIGVTRGLGDHDLKVHDSNICIKPFLSCFPELPCHLVFLAKILCESNASLFAYFSFLGELPDFISAFPFNKLDNNLPRTTLLLSNDAMNGVHHVMHTPGVIFERREITVALRSTQLNFFLQVKVYNLTQYEHGADDVLVMGTDGLWDVLSNEEVAETVTSFLVNCDPDDLHRYTMAAQDLVMRARGVLRDQGWRISNDRLGSGDDISVYIIPLMYGNRQL</sequence>
<keyword evidence="3" id="KW-1185">Reference proteome</keyword>
<dbReference type="PANTHER" id="PTHR13832:SF838">
    <property type="entry name" value="PROTEIN PHOSPHATASE 1H"/>
    <property type="match status" value="1"/>
</dbReference>
<dbReference type="InterPro" id="IPR015655">
    <property type="entry name" value="PP2C"/>
</dbReference>
<gene>
    <name evidence="2" type="ORF">H4Q32_021466</name>
</gene>
<accession>A0ABQ8MQX8</accession>